<dbReference type="RefSeq" id="WP_091704812.1">
    <property type="nucleotide sequence ID" value="NZ_BMYN01000001.1"/>
</dbReference>
<evidence type="ECO:0000313" key="3">
    <source>
        <dbReference type="Proteomes" id="UP000199445"/>
    </source>
</evidence>
<dbReference type="PANTHER" id="PTHR36529:SF1">
    <property type="entry name" value="GLYCOSYLTRANSFERASE"/>
    <property type="match status" value="1"/>
</dbReference>
<dbReference type="SUPFAM" id="SSF53448">
    <property type="entry name" value="Nucleotide-diphospho-sugar transferases"/>
    <property type="match status" value="1"/>
</dbReference>
<feature type="compositionally biased region" description="Polar residues" evidence="1">
    <location>
        <begin position="207"/>
        <end position="222"/>
    </location>
</feature>
<reference evidence="2 3" key="1">
    <citation type="submission" date="2016-10" db="EMBL/GenBank/DDBJ databases">
        <authorList>
            <person name="de Groot N.N."/>
        </authorList>
    </citation>
    <scope>NUCLEOTIDE SEQUENCE [LARGE SCALE GENOMIC DNA]</scope>
    <source>
        <strain evidence="2 3">IBRC-M 10445</strain>
    </source>
</reference>
<evidence type="ECO:0008006" key="4">
    <source>
        <dbReference type="Google" id="ProtNLM"/>
    </source>
</evidence>
<dbReference type="AlphaFoldDB" id="A0A1I3V8R1"/>
<proteinExistence type="predicted"/>
<gene>
    <name evidence="2" type="ORF">SAMN05216429_107162</name>
</gene>
<dbReference type="Proteomes" id="UP000199445">
    <property type="component" value="Unassembled WGS sequence"/>
</dbReference>
<protein>
    <recommendedName>
        <fullName evidence="4">Glycosyltransferase A (GT-A) superfamily protein (DUF2064 family)</fullName>
    </recommendedName>
</protein>
<keyword evidence="3" id="KW-1185">Reference proteome</keyword>
<dbReference type="InterPro" id="IPR029044">
    <property type="entry name" value="Nucleotide-diphossugar_trans"/>
</dbReference>
<dbReference type="PANTHER" id="PTHR36529">
    <property type="entry name" value="SLL1095 PROTEIN"/>
    <property type="match status" value="1"/>
</dbReference>
<organism evidence="2 3">
    <name type="scientific">Marinobacter persicus</name>
    <dbReference type="NCBI Taxonomy" id="930118"/>
    <lineage>
        <taxon>Bacteria</taxon>
        <taxon>Pseudomonadati</taxon>
        <taxon>Pseudomonadota</taxon>
        <taxon>Gammaproteobacteria</taxon>
        <taxon>Pseudomonadales</taxon>
        <taxon>Marinobacteraceae</taxon>
        <taxon>Marinobacter</taxon>
    </lineage>
</organism>
<feature type="region of interest" description="Disordered" evidence="1">
    <location>
        <begin position="203"/>
        <end position="222"/>
    </location>
</feature>
<dbReference type="NCBIfam" id="TIGR04282">
    <property type="entry name" value="glyco_like_cofC"/>
    <property type="match status" value="1"/>
</dbReference>
<dbReference type="OrthoDB" id="9798250at2"/>
<evidence type="ECO:0000256" key="1">
    <source>
        <dbReference type="SAM" id="MobiDB-lite"/>
    </source>
</evidence>
<dbReference type="Pfam" id="PF09837">
    <property type="entry name" value="DUF2064"/>
    <property type="match status" value="1"/>
</dbReference>
<name>A0A1I3V8R1_9GAMM</name>
<dbReference type="EMBL" id="FOSC01000007">
    <property type="protein sequence ID" value="SFJ91788.1"/>
    <property type="molecule type" value="Genomic_DNA"/>
</dbReference>
<dbReference type="Gene3D" id="3.90.550.10">
    <property type="entry name" value="Spore Coat Polysaccharide Biosynthesis Protein SpsA, Chain A"/>
    <property type="match status" value="1"/>
</dbReference>
<accession>A0A1I3V8R1</accession>
<evidence type="ECO:0000313" key="2">
    <source>
        <dbReference type="EMBL" id="SFJ91788.1"/>
    </source>
</evidence>
<sequence length="222" mass="23774">MSPETRIIIIAKEPRPGFAKTRLIPALGANGAARLADRLLRHTLAQAREAGVGQVELCVAPDVNAPFWQSLIRAGQVELSQQADGDLGQKMASASGQGLARGTPVILIGTDCPGLDVAKLRTMAASLKGHDACLCPVLDGGYSLLGLTRPAPELFRNMPWSTSQVAALTRQRLRELGWSWHESAQLSDIDEPDDLHHLHQHFPELLQESSPASAGKTTGDTP</sequence>
<dbReference type="InterPro" id="IPR018641">
    <property type="entry name" value="Trfase_1_rSAM/seldom-assoc"/>
</dbReference>